<dbReference type="UniPathway" id="UPA00988"/>
<dbReference type="GO" id="GO:0002098">
    <property type="term" value="P:tRNA wobble uridine modification"/>
    <property type="evidence" value="ECO:0007669"/>
    <property type="project" value="InterPro"/>
</dbReference>
<dbReference type="Gene3D" id="3.40.50.300">
    <property type="entry name" value="P-loop containing nucleotide triphosphate hydrolases"/>
    <property type="match status" value="1"/>
</dbReference>
<accession>A0A316UXW1</accession>
<dbReference type="OrthoDB" id="9995306at2759"/>
<evidence type="ECO:0000256" key="3">
    <source>
        <dbReference type="SAM" id="SignalP"/>
    </source>
</evidence>
<dbReference type="Pfam" id="PF09807">
    <property type="entry name" value="ELP6"/>
    <property type="match status" value="1"/>
</dbReference>
<keyword evidence="5" id="KW-1185">Reference proteome</keyword>
<name>A0A316UXW1_9BASI</name>
<comment type="similarity">
    <text evidence="2">Belongs to the ELP6 family.</text>
</comment>
<evidence type="ECO:0000313" key="5">
    <source>
        <dbReference type="Proteomes" id="UP000245884"/>
    </source>
</evidence>
<protein>
    <recommendedName>
        <fullName evidence="6">Elongator complex protein 5</fullName>
    </recommendedName>
</protein>
<gene>
    <name evidence="4" type="ORF">BDZ90DRAFT_229177</name>
</gene>
<comment type="pathway">
    <text evidence="1">tRNA modification; 5-methoxycarbonylmethyl-2-thiouridine-tRNA biosynthesis.</text>
</comment>
<evidence type="ECO:0000313" key="4">
    <source>
        <dbReference type="EMBL" id="PWN30146.1"/>
    </source>
</evidence>
<sequence>MAPAPLSTLLAFYSAIANGSSTGDWLPPPVCSHTFITDTLASPALFLLVEFLKAANNSNGQQPTSILWLAADASGQSHLSAVARRAGVNLTQLTAKGRFTLIDAAQVILDGDSDEAALRSLYMRVQGALPAQNADSELGASSQRPRCIVIIDDVSSLLWSVASQGDPAVRSIHRWIVALRSLCTRHQSSLVTLQHLASTSPSADAASTTLFHRLLRCSHIWIEVKELSSGRARDCSGEISVHPLVDVTSVQLVSPAAGGWGKGVLYNVANDGSVVIWAKGTQGTS</sequence>
<dbReference type="RefSeq" id="XP_025364758.1">
    <property type="nucleotide sequence ID" value="XM_025504949.1"/>
</dbReference>
<organism evidence="4 5">
    <name type="scientific">Jaminaea rosea</name>
    <dbReference type="NCBI Taxonomy" id="1569628"/>
    <lineage>
        <taxon>Eukaryota</taxon>
        <taxon>Fungi</taxon>
        <taxon>Dikarya</taxon>
        <taxon>Basidiomycota</taxon>
        <taxon>Ustilaginomycotina</taxon>
        <taxon>Exobasidiomycetes</taxon>
        <taxon>Microstromatales</taxon>
        <taxon>Microstromatales incertae sedis</taxon>
        <taxon>Jaminaea</taxon>
    </lineage>
</organism>
<dbReference type="GeneID" id="37026772"/>
<dbReference type="EMBL" id="KZ819662">
    <property type="protein sequence ID" value="PWN30146.1"/>
    <property type="molecule type" value="Genomic_DNA"/>
</dbReference>
<evidence type="ECO:0000256" key="1">
    <source>
        <dbReference type="ARBA" id="ARBA00005043"/>
    </source>
</evidence>
<dbReference type="Proteomes" id="UP000245884">
    <property type="component" value="Unassembled WGS sequence"/>
</dbReference>
<dbReference type="InterPro" id="IPR018627">
    <property type="entry name" value="ELP6"/>
</dbReference>
<feature type="chain" id="PRO_5016301421" description="Elongator complex protein 5" evidence="3">
    <location>
        <begin position="20"/>
        <end position="285"/>
    </location>
</feature>
<evidence type="ECO:0000256" key="2">
    <source>
        <dbReference type="ARBA" id="ARBA00008837"/>
    </source>
</evidence>
<proteinExistence type="inferred from homology"/>
<dbReference type="InterPro" id="IPR027417">
    <property type="entry name" value="P-loop_NTPase"/>
</dbReference>
<feature type="signal peptide" evidence="3">
    <location>
        <begin position="1"/>
        <end position="19"/>
    </location>
</feature>
<dbReference type="AlphaFoldDB" id="A0A316UXW1"/>
<dbReference type="GO" id="GO:0033588">
    <property type="term" value="C:elongator holoenzyme complex"/>
    <property type="evidence" value="ECO:0007669"/>
    <property type="project" value="InterPro"/>
</dbReference>
<reference evidence="4 5" key="1">
    <citation type="journal article" date="2018" name="Mol. Biol. Evol.">
        <title>Broad Genomic Sampling Reveals a Smut Pathogenic Ancestry of the Fungal Clade Ustilaginomycotina.</title>
        <authorList>
            <person name="Kijpornyongpan T."/>
            <person name="Mondo S.J."/>
            <person name="Barry K."/>
            <person name="Sandor L."/>
            <person name="Lee J."/>
            <person name="Lipzen A."/>
            <person name="Pangilinan J."/>
            <person name="LaButti K."/>
            <person name="Hainaut M."/>
            <person name="Henrissat B."/>
            <person name="Grigoriev I.V."/>
            <person name="Spatafora J.W."/>
            <person name="Aime M.C."/>
        </authorList>
    </citation>
    <scope>NUCLEOTIDE SEQUENCE [LARGE SCALE GENOMIC DNA]</scope>
    <source>
        <strain evidence="4 5">MCA 5214</strain>
    </source>
</reference>
<keyword evidence="3" id="KW-0732">Signal</keyword>
<dbReference type="PANTHER" id="PTHR16184:SF6">
    <property type="entry name" value="ELONGATOR COMPLEX PROTEIN 6"/>
    <property type="match status" value="1"/>
</dbReference>
<evidence type="ECO:0008006" key="6">
    <source>
        <dbReference type="Google" id="ProtNLM"/>
    </source>
</evidence>
<dbReference type="PANTHER" id="PTHR16184">
    <property type="entry name" value="ELONGATOR COMPLEX PROTEIN 6"/>
    <property type="match status" value="1"/>
</dbReference>